<proteinExistence type="predicted"/>
<organism evidence="4 5">
    <name type="scientific">Gordonia phthalatica</name>
    <dbReference type="NCBI Taxonomy" id="1136941"/>
    <lineage>
        <taxon>Bacteria</taxon>
        <taxon>Bacillati</taxon>
        <taxon>Actinomycetota</taxon>
        <taxon>Actinomycetes</taxon>
        <taxon>Mycobacteriales</taxon>
        <taxon>Gordoniaceae</taxon>
        <taxon>Gordonia</taxon>
    </lineage>
</organism>
<dbReference type="AlphaFoldDB" id="A0A0N9N2H3"/>
<dbReference type="InterPro" id="IPR020084">
    <property type="entry name" value="NUDIX_hydrolase_CS"/>
</dbReference>
<dbReference type="EMBL" id="CP011853">
    <property type="protein sequence ID" value="ALG84417.1"/>
    <property type="molecule type" value="Genomic_DNA"/>
</dbReference>
<sequence length="160" mass="17813">MPTPEYVLKLREHIGHEPLVLIGVTAVILRETSDGTSVLLGRRSDNGALAPITGIVDPGEEPAIAARREAREEADVEIEVERLAWVHQLPRKTHVNGDQVDYLDLTFRCRWVSGDPRPADGELTEVGWWSVDDLGEVASDDLRERIRLAAEGVGEAEFRR</sequence>
<gene>
    <name evidence="4" type="ORF">ACH46_07785</name>
</gene>
<evidence type="ECO:0000259" key="3">
    <source>
        <dbReference type="PROSITE" id="PS51462"/>
    </source>
</evidence>
<dbReference type="PANTHER" id="PTHR43046:SF16">
    <property type="entry name" value="ADP-RIBOSE PYROPHOSPHATASE YJHB-RELATED"/>
    <property type="match status" value="1"/>
</dbReference>
<keyword evidence="5" id="KW-1185">Reference proteome</keyword>
<dbReference type="PATRIC" id="fig|1136941.3.peg.1589"/>
<evidence type="ECO:0000313" key="4">
    <source>
        <dbReference type="EMBL" id="ALG84417.1"/>
    </source>
</evidence>
<dbReference type="OrthoDB" id="9814308at2"/>
<dbReference type="InterPro" id="IPR015797">
    <property type="entry name" value="NUDIX_hydrolase-like_dom_sf"/>
</dbReference>
<reference evidence="5" key="1">
    <citation type="submission" date="2015-06" db="EMBL/GenBank/DDBJ databases">
        <title>Complete genome sequence and metabolic analysis of phthalate degradation pathway in Gordonia sp. QH-11.</title>
        <authorList>
            <person name="Jin D."/>
            <person name="Kong X."/>
            <person name="Bai Z."/>
        </authorList>
    </citation>
    <scope>NUCLEOTIDE SEQUENCE [LARGE SCALE GENOMIC DNA]</scope>
    <source>
        <strain evidence="5">QH-11</strain>
    </source>
</reference>
<dbReference type="Gene3D" id="3.90.79.10">
    <property type="entry name" value="Nucleoside Triphosphate Pyrophosphohydrolase"/>
    <property type="match status" value="1"/>
</dbReference>
<dbReference type="STRING" id="1136941.ACH46_07785"/>
<keyword evidence="2 4" id="KW-0378">Hydrolase</keyword>
<evidence type="ECO:0000313" key="5">
    <source>
        <dbReference type="Proteomes" id="UP000063789"/>
    </source>
</evidence>
<name>A0A0N9N2H3_9ACTN</name>
<feature type="domain" description="Nudix hydrolase" evidence="3">
    <location>
        <begin position="19"/>
        <end position="155"/>
    </location>
</feature>
<dbReference type="CDD" id="cd18879">
    <property type="entry name" value="NUDIX_Hydrolase"/>
    <property type="match status" value="1"/>
</dbReference>
<dbReference type="SUPFAM" id="SSF55811">
    <property type="entry name" value="Nudix"/>
    <property type="match status" value="1"/>
</dbReference>
<dbReference type="GO" id="GO:0016787">
    <property type="term" value="F:hydrolase activity"/>
    <property type="evidence" value="ECO:0007669"/>
    <property type="project" value="UniProtKB-KW"/>
</dbReference>
<dbReference type="PANTHER" id="PTHR43046">
    <property type="entry name" value="GDP-MANNOSE MANNOSYL HYDROLASE"/>
    <property type="match status" value="1"/>
</dbReference>
<dbReference type="Proteomes" id="UP000063789">
    <property type="component" value="Chromosome"/>
</dbReference>
<evidence type="ECO:0000256" key="2">
    <source>
        <dbReference type="ARBA" id="ARBA00022801"/>
    </source>
</evidence>
<dbReference type="RefSeq" id="WP_062392402.1">
    <property type="nucleotide sequence ID" value="NZ_CP011853.1"/>
</dbReference>
<evidence type="ECO:0000256" key="1">
    <source>
        <dbReference type="ARBA" id="ARBA00001946"/>
    </source>
</evidence>
<protein>
    <submittedName>
        <fullName evidence="4">NTP pyrophosphohydrolase</fullName>
    </submittedName>
</protein>
<dbReference type="InterPro" id="IPR000086">
    <property type="entry name" value="NUDIX_hydrolase_dom"/>
</dbReference>
<dbReference type="KEGG" id="goq:ACH46_07785"/>
<accession>A0A0N9N2H3</accession>
<dbReference type="PROSITE" id="PS51462">
    <property type="entry name" value="NUDIX"/>
    <property type="match status" value="1"/>
</dbReference>
<comment type="cofactor">
    <cofactor evidence="1">
        <name>Mg(2+)</name>
        <dbReference type="ChEBI" id="CHEBI:18420"/>
    </cofactor>
</comment>
<dbReference type="PROSITE" id="PS00893">
    <property type="entry name" value="NUDIX_BOX"/>
    <property type="match status" value="1"/>
</dbReference>
<reference evidence="4 5" key="2">
    <citation type="journal article" date="2017" name="Int. J. Syst. Evol. Microbiol.">
        <title>Gordonia phthalatica sp. nov., a di-n-butyl phthalate-degrading bacterium isolated from activated sludge.</title>
        <authorList>
            <person name="Jin D."/>
            <person name="Kong X."/>
            <person name="Jia M."/>
            <person name="Yu X."/>
            <person name="Wang X."/>
            <person name="Zhuang X."/>
            <person name="Deng Y."/>
            <person name="Bai Z."/>
        </authorList>
    </citation>
    <scope>NUCLEOTIDE SEQUENCE [LARGE SCALE GENOMIC DNA]</scope>
    <source>
        <strain evidence="4 5">QH-11</strain>
    </source>
</reference>
<dbReference type="Pfam" id="PF00293">
    <property type="entry name" value="NUDIX"/>
    <property type="match status" value="1"/>
</dbReference>